<protein>
    <recommendedName>
        <fullName evidence="3">DUF3445 domain-containing protein</fullName>
    </recommendedName>
</protein>
<gene>
    <name evidence="1" type="ORF">BGW36DRAFT_396546</name>
</gene>
<evidence type="ECO:0000313" key="1">
    <source>
        <dbReference type="EMBL" id="KAH8698908.1"/>
    </source>
</evidence>
<evidence type="ECO:0008006" key="3">
    <source>
        <dbReference type="Google" id="ProtNLM"/>
    </source>
</evidence>
<dbReference type="Proteomes" id="UP001201262">
    <property type="component" value="Unassembled WGS sequence"/>
</dbReference>
<evidence type="ECO:0000313" key="2">
    <source>
        <dbReference type="Proteomes" id="UP001201262"/>
    </source>
</evidence>
<dbReference type="InterPro" id="IPR021848">
    <property type="entry name" value="HODM_asu-like"/>
</dbReference>
<keyword evidence="2" id="KW-1185">Reference proteome</keyword>
<dbReference type="RefSeq" id="XP_046073372.1">
    <property type="nucleotide sequence ID" value="XM_046218182.1"/>
</dbReference>
<reference evidence="1" key="1">
    <citation type="submission" date="2021-12" db="EMBL/GenBank/DDBJ databases">
        <title>Convergent genome expansion in fungi linked to evolution of root-endophyte symbiosis.</title>
        <authorList>
            <consortium name="DOE Joint Genome Institute"/>
            <person name="Ke Y.-H."/>
            <person name="Bonito G."/>
            <person name="Liao H.-L."/>
            <person name="Looney B."/>
            <person name="Rojas-Flechas A."/>
            <person name="Nash J."/>
            <person name="Hameed K."/>
            <person name="Schadt C."/>
            <person name="Martin F."/>
            <person name="Crous P.W."/>
            <person name="Miettinen O."/>
            <person name="Magnuson J.K."/>
            <person name="Labbe J."/>
            <person name="Jacobson D."/>
            <person name="Doktycz M.J."/>
            <person name="Veneault-Fourrey C."/>
            <person name="Kuo A."/>
            <person name="Mondo S."/>
            <person name="Calhoun S."/>
            <person name="Riley R."/>
            <person name="Ohm R."/>
            <person name="LaButti K."/>
            <person name="Andreopoulos B."/>
            <person name="Pangilinan J."/>
            <person name="Nolan M."/>
            <person name="Tritt A."/>
            <person name="Clum A."/>
            <person name="Lipzen A."/>
            <person name="Daum C."/>
            <person name="Barry K."/>
            <person name="Grigoriev I.V."/>
            <person name="Vilgalys R."/>
        </authorList>
    </citation>
    <scope>NUCLEOTIDE SEQUENCE</scope>
    <source>
        <strain evidence="1">PMI_201</strain>
    </source>
</reference>
<proteinExistence type="predicted"/>
<name>A0AAD4Q1T9_9EURO</name>
<organism evidence="1 2">
    <name type="scientific">Talaromyces proteolyticus</name>
    <dbReference type="NCBI Taxonomy" id="1131652"/>
    <lineage>
        <taxon>Eukaryota</taxon>
        <taxon>Fungi</taxon>
        <taxon>Dikarya</taxon>
        <taxon>Ascomycota</taxon>
        <taxon>Pezizomycotina</taxon>
        <taxon>Eurotiomycetes</taxon>
        <taxon>Eurotiomycetidae</taxon>
        <taxon>Eurotiales</taxon>
        <taxon>Trichocomaceae</taxon>
        <taxon>Talaromyces</taxon>
        <taxon>Talaromyces sect. Bacilispori</taxon>
    </lineage>
</organism>
<accession>A0AAD4Q1T9</accession>
<comment type="caution">
    <text evidence="1">The sequence shown here is derived from an EMBL/GenBank/DDBJ whole genome shotgun (WGS) entry which is preliminary data.</text>
</comment>
<dbReference type="Pfam" id="PF11927">
    <property type="entry name" value="HODM_asu-like"/>
    <property type="match status" value="1"/>
</dbReference>
<dbReference type="GeneID" id="70248469"/>
<dbReference type="EMBL" id="JAJTJA010000005">
    <property type="protein sequence ID" value="KAH8698908.1"/>
    <property type="molecule type" value="Genomic_DNA"/>
</dbReference>
<sequence>MVVSLSLTLFTIIGVFMQWLLKFLYQSPKAAEPTENEGPDVTLMAPYPCNAIKGSRKFRITMGLRKLDMQNWLTVDKNYMKEHDIRHSLLRDERKSVYECLPESRDACDEVLELVSDFLCERYPSMFQMKRDGLKTEIHNSKTGETFVFGGQESGMESLEIAVRMAMEDLNVLMQNADGEYYLAASATLFPVGWAVKQRIGWTIAQIHGPVPQWKEKIGQSVNKFFCRLTPESPMERSNYFMETKNLNEGLGNTLFRPDGLTEQEPGPFMDNILLRRERQTFRRLPRTGALVFSVKTTLNTLDELPPDQLGALATEIQSWPEDMARYKGRDIWGQAVLDYCVQQGITS</sequence>
<dbReference type="AlphaFoldDB" id="A0AAD4Q1T9"/>